<evidence type="ECO:0000259" key="2">
    <source>
        <dbReference type="Pfam" id="PF09314"/>
    </source>
</evidence>
<dbReference type="AlphaFoldDB" id="A0A1J5SSN9"/>
<reference evidence="3" key="1">
    <citation type="submission" date="2016-10" db="EMBL/GenBank/DDBJ databases">
        <title>Sequence of Gallionella enrichment culture.</title>
        <authorList>
            <person name="Poehlein A."/>
            <person name="Muehling M."/>
            <person name="Daniel R."/>
        </authorList>
    </citation>
    <scope>NUCLEOTIDE SEQUENCE</scope>
</reference>
<feature type="domain" description="DUF1972" evidence="2">
    <location>
        <begin position="3"/>
        <end position="43"/>
    </location>
</feature>
<evidence type="ECO:0000313" key="3">
    <source>
        <dbReference type="EMBL" id="OIR07037.1"/>
    </source>
</evidence>
<proteinExistence type="predicted"/>
<feature type="domain" description="DUF1972" evidence="2">
    <location>
        <begin position="111"/>
        <end position="172"/>
    </location>
</feature>
<organism evidence="3">
    <name type="scientific">mine drainage metagenome</name>
    <dbReference type="NCBI Taxonomy" id="410659"/>
    <lineage>
        <taxon>unclassified sequences</taxon>
        <taxon>metagenomes</taxon>
        <taxon>ecological metagenomes</taxon>
    </lineage>
</organism>
<dbReference type="Gene3D" id="3.40.50.2000">
    <property type="entry name" value="Glycogen Phosphorylase B"/>
    <property type="match status" value="2"/>
</dbReference>
<dbReference type="InterPro" id="IPR015393">
    <property type="entry name" value="DUF1972"/>
</dbReference>
<protein>
    <submittedName>
        <fullName evidence="3">Alpha-monoglucosyldiacylglycerol synthase</fullName>
        <ecNumber evidence="3">2.4.1.-</ecNumber>
    </submittedName>
</protein>
<gene>
    <name evidence="3" type="primary">mgs_2</name>
    <name evidence="3" type="ORF">GALL_109440</name>
</gene>
<dbReference type="EMBL" id="MLJW01000040">
    <property type="protein sequence ID" value="OIR07037.1"/>
    <property type="molecule type" value="Genomic_DNA"/>
</dbReference>
<keyword evidence="3" id="KW-0808">Transferase</keyword>
<sequence>MKIAIIGSRGYPYVYSGYETFVKELSERLVQKNIQVTVYCHKNLFDSRPKYLNGIELVYIPTIETKSLSQLIHSFFSMIHACFTKTDLILAVNAANGPFGLISKLFRKPTLINVDGLEWLRPKWKGLGAKYFYFSAKLATKLYDTIITDAEEMRKVYLKEFKKDSTVIAYGANISHSQNPALIDQFNLQSKEYYLVVGRLIPDNNADLIIDGFIQSKSTKKLVVVGDVPYSDKYADNVKAKASSSIIFLGYIKNSEILAELYHNCYAYIHGHEFGGTNPTMLKAMACGCAILALDTVFNKEMLSNGEFGLFYKKNVDSLAELIQHFDQNSHLGDKLRSVSRNGITEKYNWDHIADAYISVMNKLVTES</sequence>
<dbReference type="Pfam" id="PF00534">
    <property type="entry name" value="Glycos_transf_1"/>
    <property type="match status" value="1"/>
</dbReference>
<dbReference type="EC" id="2.4.1.-" evidence="3"/>
<dbReference type="GO" id="GO:0016757">
    <property type="term" value="F:glycosyltransferase activity"/>
    <property type="evidence" value="ECO:0007669"/>
    <property type="project" value="UniProtKB-KW"/>
</dbReference>
<feature type="domain" description="Glycosyl transferase family 1" evidence="1">
    <location>
        <begin position="189"/>
        <end position="334"/>
    </location>
</feature>
<keyword evidence="3" id="KW-0328">Glycosyltransferase</keyword>
<dbReference type="PANTHER" id="PTHR46401:SF8">
    <property type="entry name" value="BLL6006 PROTEIN"/>
    <property type="match status" value="1"/>
</dbReference>
<accession>A0A1J5SSN9</accession>
<dbReference type="PANTHER" id="PTHR46401">
    <property type="entry name" value="GLYCOSYLTRANSFERASE WBBK-RELATED"/>
    <property type="match status" value="1"/>
</dbReference>
<comment type="caution">
    <text evidence="3">The sequence shown here is derived from an EMBL/GenBank/DDBJ whole genome shotgun (WGS) entry which is preliminary data.</text>
</comment>
<evidence type="ECO:0000259" key="1">
    <source>
        <dbReference type="Pfam" id="PF00534"/>
    </source>
</evidence>
<dbReference type="Pfam" id="PF09314">
    <property type="entry name" value="DUF1972"/>
    <property type="match status" value="2"/>
</dbReference>
<name>A0A1J5SSN9_9ZZZZ</name>
<dbReference type="InterPro" id="IPR001296">
    <property type="entry name" value="Glyco_trans_1"/>
</dbReference>
<dbReference type="SUPFAM" id="SSF53756">
    <property type="entry name" value="UDP-Glycosyltransferase/glycogen phosphorylase"/>
    <property type="match status" value="1"/>
</dbReference>